<evidence type="ECO:0000259" key="1">
    <source>
        <dbReference type="Pfam" id="PF00857"/>
    </source>
</evidence>
<name>A0A449AVX3_9BACT</name>
<protein>
    <submittedName>
        <fullName evidence="2">Amidase from nicotinamidase family</fullName>
    </submittedName>
</protein>
<dbReference type="RefSeq" id="WP_044888853.1">
    <property type="nucleotide sequence ID" value="NZ_LR215024.1"/>
</dbReference>
<sequence length="185" mass="21493">MSKVTQTNSKAILVIDMIKGFTEKGSLYDPNIQRIVKPIANFLKINQNEDIYFICDAHSESDLEMQNYPLHCLKGTNESEIDDQLAKFAKPNKIYFKDTTNGFHHFPVEILKKYKEIVFVGCCTDICVLQFVLSLKTYFNKEKIQTQIVVYENLVDTFNSETHNRDLMHEFALRLMENAGVKIKR</sequence>
<organism evidence="2 3">
    <name type="scientific">Mycoplasmopsis glycophila</name>
    <dbReference type="NCBI Taxonomy" id="171285"/>
    <lineage>
        <taxon>Bacteria</taxon>
        <taxon>Bacillati</taxon>
        <taxon>Mycoplasmatota</taxon>
        <taxon>Mycoplasmoidales</taxon>
        <taxon>Metamycoplasmataceae</taxon>
        <taxon>Mycoplasmopsis</taxon>
    </lineage>
</organism>
<reference evidence="2 3" key="1">
    <citation type="submission" date="2019-01" db="EMBL/GenBank/DDBJ databases">
        <authorList>
            <consortium name="Pathogen Informatics"/>
        </authorList>
    </citation>
    <scope>NUCLEOTIDE SEQUENCE [LARGE SCALE GENOMIC DNA]</scope>
    <source>
        <strain evidence="2 3">NCTC10194</strain>
    </source>
</reference>
<dbReference type="SUPFAM" id="SSF52499">
    <property type="entry name" value="Isochorismatase-like hydrolases"/>
    <property type="match status" value="1"/>
</dbReference>
<dbReference type="Gene3D" id="3.40.50.850">
    <property type="entry name" value="Isochorismatase-like"/>
    <property type="match status" value="1"/>
</dbReference>
<dbReference type="Proteomes" id="UP000290815">
    <property type="component" value="Chromosome"/>
</dbReference>
<gene>
    <name evidence="2" type="ORF">NCTC10194_00581</name>
</gene>
<dbReference type="CDD" id="cd00431">
    <property type="entry name" value="cysteine_hydrolases"/>
    <property type="match status" value="1"/>
</dbReference>
<evidence type="ECO:0000313" key="3">
    <source>
        <dbReference type="Proteomes" id="UP000290815"/>
    </source>
</evidence>
<dbReference type="Pfam" id="PF00857">
    <property type="entry name" value="Isochorismatase"/>
    <property type="match status" value="1"/>
</dbReference>
<proteinExistence type="predicted"/>
<keyword evidence="3" id="KW-1185">Reference proteome</keyword>
<evidence type="ECO:0000313" key="2">
    <source>
        <dbReference type="EMBL" id="VEU70817.1"/>
    </source>
</evidence>
<feature type="domain" description="Isochorismatase-like" evidence="1">
    <location>
        <begin position="11"/>
        <end position="165"/>
    </location>
</feature>
<dbReference type="KEGG" id="mgly:NCTC10194_00581"/>
<dbReference type="EMBL" id="LR215024">
    <property type="protein sequence ID" value="VEU70817.1"/>
    <property type="molecule type" value="Genomic_DNA"/>
</dbReference>
<dbReference type="PANTHER" id="PTHR47297">
    <property type="match status" value="1"/>
</dbReference>
<dbReference type="InterPro" id="IPR044717">
    <property type="entry name" value="NIC1"/>
</dbReference>
<dbReference type="GO" id="GO:0019365">
    <property type="term" value="P:pyridine nucleotide salvage"/>
    <property type="evidence" value="ECO:0007669"/>
    <property type="project" value="InterPro"/>
</dbReference>
<dbReference type="InterPro" id="IPR000868">
    <property type="entry name" value="Isochorismatase-like_dom"/>
</dbReference>
<dbReference type="InterPro" id="IPR036380">
    <property type="entry name" value="Isochorismatase-like_sf"/>
</dbReference>
<accession>A0A449AVX3</accession>
<dbReference type="AlphaFoldDB" id="A0A449AVX3"/>
<dbReference type="GO" id="GO:0008936">
    <property type="term" value="F:nicotinamidase activity"/>
    <property type="evidence" value="ECO:0007669"/>
    <property type="project" value="InterPro"/>
</dbReference>
<dbReference type="PANTHER" id="PTHR47297:SF2">
    <property type="entry name" value="OS02G0606800 PROTEIN"/>
    <property type="match status" value="1"/>
</dbReference>